<dbReference type="AlphaFoldDB" id="A0A8X6LTK9"/>
<sequence>MSCKIIYLFLSFHVLFVHGKQSLCPNIEKCECSESNKKLSQVDCKGINNMAELKNLSKDLEFMQIPVLKIHPCNAKSISSNSFANFSIKFFSSSCPFSNIDVNSLKQIDSLKELKLLTTEFTEIPTAVGRLADLKILYVNDGKLTHVNMEVQNMTRLRELSLKNNKITQISEKAFHGNSNLKIIDLSENNLMRLSPETFEESRNLKKVLLQVNKLNSTKGIFKNSNIQEINIRDNRLKSINDAFKFDLELEILDLGKNPLKQIGPKAFNSNVRQLKTLILDQCELFSLPSMVFQYLTKLEKLDLSHNKLETISPEIFQGLRNLREINLSDNEIRILGDLFTKNSRLERIDLSDNLIKSCDSIFYGLQNLKSIDLSDNQLENIKKSDFLTTPSITNLILSKNNISKIESGSFSYLEQLTNLSLSFNRLMSLNNSLKNAPELEILLLKNNQFTEIGKNEFSNSPKLKRINLGYNSLTDIHGAFRNLISLETLTISQNRLTTLTRSTFSEPFKLKVLYASGNRWKCDCRFLWLLNSSPNLQHHFWCYSPPRFNKKVLSQLNALDLTRWTDTCENSPCKCSCIPREEKFFVRVDCSNRNLTEVPSKLPPEVGELYLQNNLLTNPINLNIHSLTYLRYLDVERNNLSNVDFYLPKGLETFKLASNNLTRFLSYFPPSISTWTLSNNPWICDCDAIQFLKFLKSESNKVVDINATRCGKIGKKIELYGKLINELTEYELCPERLRLYIFLGVSLAMTTLTAISVHIVYTRYRYHLKVWLYSRGFIGSRKR</sequence>
<evidence type="ECO:0000256" key="4">
    <source>
        <dbReference type="PIRSR" id="PIRSR037595-2"/>
    </source>
</evidence>
<keyword evidence="5" id="KW-0812">Transmembrane</keyword>
<keyword evidence="8" id="KW-0645">Protease</keyword>
<keyword evidence="1" id="KW-0433">Leucine-rich repeat</keyword>
<dbReference type="InterPro" id="IPR017241">
    <property type="entry name" value="Toll-like_receptor"/>
</dbReference>
<keyword evidence="8" id="KW-0378">Hydrolase</keyword>
<reference evidence="8" key="1">
    <citation type="submission" date="2020-07" db="EMBL/GenBank/DDBJ databases">
        <title>Multicomponent nature underlies the extraordinary mechanical properties of spider dragline silk.</title>
        <authorList>
            <person name="Kono N."/>
            <person name="Nakamura H."/>
            <person name="Mori M."/>
            <person name="Yoshida Y."/>
            <person name="Ohtoshi R."/>
            <person name="Malay A.D."/>
            <person name="Moran D.A.P."/>
            <person name="Tomita M."/>
            <person name="Numata K."/>
            <person name="Arakawa K."/>
        </authorList>
    </citation>
    <scope>NUCLEOTIDE SEQUENCE</scope>
</reference>
<keyword evidence="2 6" id="KW-0732">Signal</keyword>
<comment type="caution">
    <text evidence="8">The sequence shown here is derived from an EMBL/GenBank/DDBJ whole genome shotgun (WGS) entry which is preliminary data.</text>
</comment>
<dbReference type="PRINTS" id="PR00019">
    <property type="entry name" value="LEURICHRPT"/>
</dbReference>
<evidence type="ECO:0000313" key="9">
    <source>
        <dbReference type="Proteomes" id="UP000887116"/>
    </source>
</evidence>
<dbReference type="SMART" id="SM00013">
    <property type="entry name" value="LRRNT"/>
    <property type="match status" value="1"/>
</dbReference>
<dbReference type="GO" id="GO:0004888">
    <property type="term" value="F:transmembrane signaling receptor activity"/>
    <property type="evidence" value="ECO:0007669"/>
    <property type="project" value="InterPro"/>
</dbReference>
<dbReference type="SUPFAM" id="SSF52058">
    <property type="entry name" value="L domain-like"/>
    <property type="match status" value="3"/>
</dbReference>
<evidence type="ECO:0000256" key="5">
    <source>
        <dbReference type="SAM" id="Phobius"/>
    </source>
</evidence>
<gene>
    <name evidence="8" type="primary">Cpn2_1</name>
    <name evidence="8" type="ORF">TNCT_555421</name>
</gene>
<dbReference type="InterPro" id="IPR050328">
    <property type="entry name" value="Dev_Immune_Receptor"/>
</dbReference>
<proteinExistence type="predicted"/>
<dbReference type="Proteomes" id="UP000887116">
    <property type="component" value="Unassembled WGS sequence"/>
</dbReference>
<evidence type="ECO:0000259" key="7">
    <source>
        <dbReference type="SMART" id="SM00013"/>
    </source>
</evidence>
<dbReference type="SMART" id="SM00365">
    <property type="entry name" value="LRR_SD22"/>
    <property type="match status" value="7"/>
</dbReference>
<organism evidence="8 9">
    <name type="scientific">Trichonephila clavata</name>
    <name type="common">Joro spider</name>
    <name type="synonym">Nephila clavata</name>
    <dbReference type="NCBI Taxonomy" id="2740835"/>
    <lineage>
        <taxon>Eukaryota</taxon>
        <taxon>Metazoa</taxon>
        <taxon>Ecdysozoa</taxon>
        <taxon>Arthropoda</taxon>
        <taxon>Chelicerata</taxon>
        <taxon>Arachnida</taxon>
        <taxon>Araneae</taxon>
        <taxon>Araneomorphae</taxon>
        <taxon>Entelegynae</taxon>
        <taxon>Araneoidea</taxon>
        <taxon>Nephilidae</taxon>
        <taxon>Trichonephila</taxon>
    </lineage>
</organism>
<feature type="transmembrane region" description="Helical" evidence="5">
    <location>
        <begin position="740"/>
        <end position="762"/>
    </location>
</feature>
<keyword evidence="5" id="KW-0472">Membrane</keyword>
<dbReference type="SMART" id="SM00369">
    <property type="entry name" value="LRR_TYP"/>
    <property type="match status" value="13"/>
</dbReference>
<dbReference type="InterPro" id="IPR032675">
    <property type="entry name" value="LRR_dom_sf"/>
</dbReference>
<evidence type="ECO:0000256" key="3">
    <source>
        <dbReference type="ARBA" id="ARBA00022737"/>
    </source>
</evidence>
<evidence type="ECO:0000256" key="2">
    <source>
        <dbReference type="ARBA" id="ARBA00022729"/>
    </source>
</evidence>
<dbReference type="GO" id="GO:0006955">
    <property type="term" value="P:immune response"/>
    <property type="evidence" value="ECO:0007669"/>
    <property type="project" value="InterPro"/>
</dbReference>
<accession>A0A8X6LTK9</accession>
<evidence type="ECO:0000256" key="6">
    <source>
        <dbReference type="SAM" id="SignalP"/>
    </source>
</evidence>
<protein>
    <submittedName>
        <fullName evidence="8">Carboxypeptidase N subunit 2</fullName>
    </submittedName>
</protein>
<keyword evidence="9" id="KW-1185">Reference proteome</keyword>
<dbReference type="InterPro" id="IPR000372">
    <property type="entry name" value="LRRNT"/>
</dbReference>
<dbReference type="Pfam" id="PF13855">
    <property type="entry name" value="LRR_8"/>
    <property type="match status" value="4"/>
</dbReference>
<keyword evidence="8" id="KW-0121">Carboxypeptidase</keyword>
<dbReference type="GO" id="GO:0004180">
    <property type="term" value="F:carboxypeptidase activity"/>
    <property type="evidence" value="ECO:0007669"/>
    <property type="project" value="UniProtKB-KW"/>
</dbReference>
<feature type="disulfide bond" evidence="4">
    <location>
        <begin position="24"/>
        <end position="30"/>
    </location>
</feature>
<keyword evidence="5" id="KW-1133">Transmembrane helix</keyword>
<dbReference type="InterPro" id="IPR003591">
    <property type="entry name" value="Leu-rich_rpt_typical-subtyp"/>
</dbReference>
<dbReference type="Gene3D" id="3.80.10.10">
    <property type="entry name" value="Ribonuclease Inhibitor"/>
    <property type="match status" value="4"/>
</dbReference>
<dbReference type="GO" id="GO:0031012">
    <property type="term" value="C:extracellular matrix"/>
    <property type="evidence" value="ECO:0007669"/>
    <property type="project" value="TreeGrafter"/>
</dbReference>
<dbReference type="GO" id="GO:0005615">
    <property type="term" value="C:extracellular space"/>
    <property type="evidence" value="ECO:0007669"/>
    <property type="project" value="TreeGrafter"/>
</dbReference>
<feature type="domain" description="LRRNT" evidence="7">
    <location>
        <begin position="573"/>
        <end position="609"/>
    </location>
</feature>
<keyword evidence="3" id="KW-0677">Repeat</keyword>
<dbReference type="GO" id="GO:0002224">
    <property type="term" value="P:toll-like receptor signaling pathway"/>
    <property type="evidence" value="ECO:0007669"/>
    <property type="project" value="InterPro"/>
</dbReference>
<feature type="signal peptide" evidence="6">
    <location>
        <begin position="1"/>
        <end position="19"/>
    </location>
</feature>
<evidence type="ECO:0000313" key="8">
    <source>
        <dbReference type="EMBL" id="GFR19479.1"/>
    </source>
</evidence>
<dbReference type="GO" id="GO:0016020">
    <property type="term" value="C:membrane"/>
    <property type="evidence" value="ECO:0007669"/>
    <property type="project" value="InterPro"/>
</dbReference>
<dbReference type="FunFam" id="3.80.10.10:FF:001164">
    <property type="entry name" value="GH01279p"/>
    <property type="match status" value="1"/>
</dbReference>
<feature type="chain" id="PRO_5036443742" evidence="6">
    <location>
        <begin position="20"/>
        <end position="784"/>
    </location>
</feature>
<dbReference type="InterPro" id="IPR001611">
    <property type="entry name" value="Leu-rich_rpt"/>
</dbReference>
<keyword evidence="4" id="KW-1015">Disulfide bond</keyword>
<dbReference type="OrthoDB" id="6426824at2759"/>
<dbReference type="PANTHER" id="PTHR24373:SF387">
    <property type="entry name" value="LEUCINE-RICH REPEATS AND IMMUNOGLOBULIN-LIKE DOMAINS PROTEIN SMA-10"/>
    <property type="match status" value="1"/>
</dbReference>
<dbReference type="PROSITE" id="PS51450">
    <property type="entry name" value="LRR"/>
    <property type="match status" value="4"/>
</dbReference>
<name>A0A8X6LTK9_TRICU</name>
<evidence type="ECO:0000256" key="1">
    <source>
        <dbReference type="ARBA" id="ARBA00022614"/>
    </source>
</evidence>
<dbReference type="EMBL" id="BMAO01007925">
    <property type="protein sequence ID" value="GFR19479.1"/>
    <property type="molecule type" value="Genomic_DNA"/>
</dbReference>
<dbReference type="PANTHER" id="PTHR24373">
    <property type="entry name" value="SLIT RELATED LEUCINE-RICH REPEAT NEURONAL PROTEIN"/>
    <property type="match status" value="1"/>
</dbReference>
<dbReference type="PIRSF" id="PIRSF037595">
    <property type="entry name" value="Toll-like_receptor"/>
    <property type="match status" value="1"/>
</dbReference>